<dbReference type="Proteomes" id="UP000230766">
    <property type="component" value="Unassembled WGS sequence"/>
</dbReference>
<dbReference type="AlphaFoldDB" id="A0A2M7EBB3"/>
<feature type="non-terminal residue" evidence="1">
    <location>
        <position position="1"/>
    </location>
</feature>
<gene>
    <name evidence="1" type="ORF">COS09_01695</name>
</gene>
<comment type="caution">
    <text evidence="1">The sequence shown here is derived from an EMBL/GenBank/DDBJ whole genome shotgun (WGS) entry which is preliminary data.</text>
</comment>
<evidence type="ECO:0000313" key="1">
    <source>
        <dbReference type="EMBL" id="PIV65027.1"/>
    </source>
</evidence>
<feature type="non-terminal residue" evidence="1">
    <location>
        <position position="41"/>
    </location>
</feature>
<dbReference type="EMBL" id="PETJ01000045">
    <property type="protein sequence ID" value="PIV65027.1"/>
    <property type="molecule type" value="Genomic_DNA"/>
</dbReference>
<name>A0A2M7EBB3_9BACT</name>
<organism evidence="1 2">
    <name type="scientific">Candidatus Nealsonbacteria bacterium CG01_land_8_20_14_3_00_12</name>
    <dbReference type="NCBI Taxonomy" id="1974697"/>
    <lineage>
        <taxon>Bacteria</taxon>
        <taxon>Candidatus Nealsoniibacteriota</taxon>
    </lineage>
</organism>
<protein>
    <submittedName>
        <fullName evidence="1">Uncharacterized protein</fullName>
    </submittedName>
</protein>
<accession>A0A2M7EBB3</accession>
<evidence type="ECO:0000313" key="2">
    <source>
        <dbReference type="Proteomes" id="UP000230766"/>
    </source>
</evidence>
<sequence length="41" mass="4932">EDFKGKNIFKEEGKIIRKQLDFQELNVNTLTNLNPRYTFDN</sequence>
<proteinExistence type="predicted"/>
<reference evidence="2" key="1">
    <citation type="submission" date="2017-09" db="EMBL/GenBank/DDBJ databases">
        <title>Depth-based differentiation of microbial function through sediment-hosted aquifers and enrichment of novel symbionts in the deep terrestrial subsurface.</title>
        <authorList>
            <person name="Probst A.J."/>
            <person name="Ladd B."/>
            <person name="Jarett J.K."/>
            <person name="Geller-Mcgrath D.E."/>
            <person name="Sieber C.M.K."/>
            <person name="Emerson J.B."/>
            <person name="Anantharaman K."/>
            <person name="Thomas B.C."/>
            <person name="Malmstrom R."/>
            <person name="Stieglmeier M."/>
            <person name="Klingl A."/>
            <person name="Woyke T."/>
            <person name="Ryan C.M."/>
            <person name="Banfield J.F."/>
        </authorList>
    </citation>
    <scope>NUCLEOTIDE SEQUENCE [LARGE SCALE GENOMIC DNA]</scope>
</reference>